<feature type="compositionally biased region" description="Low complexity" evidence="1">
    <location>
        <begin position="12"/>
        <end position="22"/>
    </location>
</feature>
<keyword evidence="2" id="KW-0472">Membrane</keyword>
<dbReference type="InterPro" id="IPR046253">
    <property type="entry name" value="DUF6286"/>
</dbReference>
<dbReference type="Pfam" id="PF19803">
    <property type="entry name" value="DUF6286"/>
    <property type="match status" value="1"/>
</dbReference>
<feature type="domain" description="DUF6286" evidence="3">
    <location>
        <begin position="119"/>
        <end position="223"/>
    </location>
</feature>
<dbReference type="EMBL" id="JACHJF010000004">
    <property type="protein sequence ID" value="MBB5118353.1"/>
    <property type="molecule type" value="Genomic_DNA"/>
</dbReference>
<proteinExistence type="predicted"/>
<keyword evidence="2" id="KW-1133">Transmembrane helix</keyword>
<feature type="transmembrane region" description="Helical" evidence="2">
    <location>
        <begin position="60"/>
        <end position="78"/>
    </location>
</feature>
<name>A0A7W8F078_STREU</name>
<comment type="caution">
    <text evidence="4">The sequence shown here is derived from an EMBL/GenBank/DDBJ whole genome shotgun (WGS) entry which is preliminary data.</text>
</comment>
<feature type="compositionally biased region" description="Gly residues" evidence="1">
    <location>
        <begin position="1"/>
        <end position="11"/>
    </location>
</feature>
<feature type="transmembrane region" description="Helical" evidence="2">
    <location>
        <begin position="108"/>
        <end position="130"/>
    </location>
</feature>
<dbReference type="Proteomes" id="UP000528608">
    <property type="component" value="Unassembled WGS sequence"/>
</dbReference>
<gene>
    <name evidence="4" type="ORF">FHS36_001785</name>
</gene>
<dbReference type="AlphaFoldDB" id="A0A7W8F078"/>
<feature type="region of interest" description="Disordered" evidence="1">
    <location>
        <begin position="1"/>
        <end position="42"/>
    </location>
</feature>
<evidence type="ECO:0000313" key="4">
    <source>
        <dbReference type="EMBL" id="MBB5118353.1"/>
    </source>
</evidence>
<reference evidence="4 5" key="1">
    <citation type="submission" date="2020-08" db="EMBL/GenBank/DDBJ databases">
        <title>Genomic Encyclopedia of Type Strains, Phase III (KMG-III): the genomes of soil and plant-associated and newly described type strains.</title>
        <authorList>
            <person name="Whitman W."/>
        </authorList>
    </citation>
    <scope>NUCLEOTIDE SEQUENCE [LARGE SCALE GENOMIC DNA]</scope>
    <source>
        <strain evidence="4 5">CECT 3259</strain>
    </source>
</reference>
<dbReference type="RefSeq" id="WP_184743154.1">
    <property type="nucleotide sequence ID" value="NZ_JACHJF010000004.1"/>
</dbReference>
<keyword evidence="2" id="KW-0812">Transmembrane</keyword>
<organism evidence="4 5">
    <name type="scientific">Streptomyces eurocidicus</name>
    <name type="common">Streptoverticillium eurocidicus</name>
    <dbReference type="NCBI Taxonomy" id="66423"/>
    <lineage>
        <taxon>Bacteria</taxon>
        <taxon>Bacillati</taxon>
        <taxon>Actinomycetota</taxon>
        <taxon>Actinomycetes</taxon>
        <taxon>Kitasatosporales</taxon>
        <taxon>Streptomycetaceae</taxon>
        <taxon>Streptomyces</taxon>
    </lineage>
</organism>
<accession>A0A7W8F078</accession>
<evidence type="ECO:0000256" key="2">
    <source>
        <dbReference type="SAM" id="Phobius"/>
    </source>
</evidence>
<protein>
    <recommendedName>
        <fullName evidence="3">DUF6286 domain-containing protein</fullName>
    </recommendedName>
</protein>
<feature type="compositionally biased region" description="Gly residues" evidence="1">
    <location>
        <begin position="23"/>
        <end position="34"/>
    </location>
</feature>
<sequence length="228" mass="23895">MASGERAGGPAGVSAAGSAGTPAGAGSGAEGGGVLTDVPPGGREDGAAGRAGRFWAVRRLPAALVAAVVLGTAGLFLYDVAAVRAGRPAMSWRRRLAHELANRRLDDAWILAGAAVAVLAGLWLIALALTPGLRRVLPMRRETEDVRAGLDRRAAALVLRDRAMEVSGVRSVRVDVGRRRVRARARSHFRDLDEVRADLDTALADGVRQLGLARRPGLSVSVRRPAKR</sequence>
<evidence type="ECO:0000313" key="5">
    <source>
        <dbReference type="Proteomes" id="UP000528608"/>
    </source>
</evidence>
<evidence type="ECO:0000256" key="1">
    <source>
        <dbReference type="SAM" id="MobiDB-lite"/>
    </source>
</evidence>
<evidence type="ECO:0000259" key="3">
    <source>
        <dbReference type="Pfam" id="PF19803"/>
    </source>
</evidence>